<dbReference type="PRINTS" id="PR01023">
    <property type="entry name" value="NAFLGMOTY"/>
</dbReference>
<feature type="region of interest" description="Disordered" evidence="2">
    <location>
        <begin position="86"/>
        <end position="126"/>
    </location>
</feature>
<comment type="caution">
    <text evidence="5">The sequence shown here is derived from an EMBL/GenBank/DDBJ whole genome shotgun (WGS) entry which is preliminary data.</text>
</comment>
<reference evidence="5 6" key="1">
    <citation type="submission" date="2020-06" db="EMBL/GenBank/DDBJ databases">
        <title>Actinokineospora xiongansis sp. nov., isolated from soil of Baiyangdian.</title>
        <authorList>
            <person name="Zhang X."/>
        </authorList>
    </citation>
    <scope>NUCLEOTIDE SEQUENCE [LARGE SCALE GENOMIC DNA]</scope>
    <source>
        <strain evidence="5 6">HBU206404</strain>
    </source>
</reference>
<feature type="domain" description="BON" evidence="3">
    <location>
        <begin position="98"/>
        <end position="168"/>
    </location>
</feature>
<dbReference type="Proteomes" id="UP000734823">
    <property type="component" value="Unassembled WGS sequence"/>
</dbReference>
<dbReference type="RefSeq" id="WP_187218466.1">
    <property type="nucleotide sequence ID" value="NZ_JABVED010000002.1"/>
</dbReference>
<dbReference type="InterPro" id="IPR006665">
    <property type="entry name" value="OmpA-like"/>
</dbReference>
<feature type="compositionally biased region" description="Low complexity" evidence="2">
    <location>
        <begin position="92"/>
        <end position="113"/>
    </location>
</feature>
<dbReference type="PROSITE" id="PS50914">
    <property type="entry name" value="BON"/>
    <property type="match status" value="2"/>
</dbReference>
<dbReference type="InterPro" id="IPR036737">
    <property type="entry name" value="OmpA-like_sf"/>
</dbReference>
<feature type="domain" description="BON" evidence="3">
    <location>
        <begin position="168"/>
        <end position="238"/>
    </location>
</feature>
<keyword evidence="6" id="KW-1185">Reference proteome</keyword>
<gene>
    <name evidence="5" type="ORF">GPZ80_04450</name>
</gene>
<dbReference type="InterPro" id="IPR050330">
    <property type="entry name" value="Bact_OuterMem_StrucFunc"/>
</dbReference>
<accession>A0ABR7L197</accession>
<protein>
    <submittedName>
        <fullName evidence="5">OmpA family protein</fullName>
    </submittedName>
</protein>
<dbReference type="PANTHER" id="PTHR30329:SF21">
    <property type="entry name" value="LIPOPROTEIN YIAD-RELATED"/>
    <property type="match status" value="1"/>
</dbReference>
<dbReference type="Pfam" id="PF00691">
    <property type="entry name" value="OmpA"/>
    <property type="match status" value="1"/>
</dbReference>
<evidence type="ECO:0000259" key="4">
    <source>
        <dbReference type="PROSITE" id="PS51123"/>
    </source>
</evidence>
<dbReference type="Pfam" id="PF04972">
    <property type="entry name" value="BON"/>
    <property type="match status" value="2"/>
</dbReference>
<evidence type="ECO:0000313" key="6">
    <source>
        <dbReference type="Proteomes" id="UP000734823"/>
    </source>
</evidence>
<dbReference type="PROSITE" id="PS51123">
    <property type="entry name" value="OMPA_2"/>
    <property type="match status" value="1"/>
</dbReference>
<evidence type="ECO:0000259" key="3">
    <source>
        <dbReference type="PROSITE" id="PS50914"/>
    </source>
</evidence>
<dbReference type="SUPFAM" id="SSF103088">
    <property type="entry name" value="OmpA-like"/>
    <property type="match status" value="1"/>
</dbReference>
<evidence type="ECO:0000256" key="1">
    <source>
        <dbReference type="PROSITE-ProRule" id="PRU00473"/>
    </source>
</evidence>
<dbReference type="EMBL" id="JABVED010000002">
    <property type="protein sequence ID" value="MBC6446424.1"/>
    <property type="molecule type" value="Genomic_DNA"/>
</dbReference>
<evidence type="ECO:0000313" key="5">
    <source>
        <dbReference type="EMBL" id="MBC6446424.1"/>
    </source>
</evidence>
<organism evidence="5 6">
    <name type="scientific">Actinokineospora xionganensis</name>
    <dbReference type="NCBI Taxonomy" id="2684470"/>
    <lineage>
        <taxon>Bacteria</taxon>
        <taxon>Bacillati</taxon>
        <taxon>Actinomycetota</taxon>
        <taxon>Actinomycetes</taxon>
        <taxon>Pseudonocardiales</taxon>
        <taxon>Pseudonocardiaceae</taxon>
        <taxon>Actinokineospora</taxon>
    </lineage>
</organism>
<dbReference type="PANTHER" id="PTHR30329">
    <property type="entry name" value="STATOR ELEMENT OF FLAGELLAR MOTOR COMPLEX"/>
    <property type="match status" value="1"/>
</dbReference>
<evidence type="ECO:0000256" key="2">
    <source>
        <dbReference type="SAM" id="MobiDB-lite"/>
    </source>
</evidence>
<feature type="domain" description="OmpA-like" evidence="4">
    <location>
        <begin position="248"/>
        <end position="361"/>
    </location>
</feature>
<name>A0ABR7L197_9PSEU</name>
<dbReference type="CDD" id="cd07185">
    <property type="entry name" value="OmpA_C-like"/>
    <property type="match status" value="1"/>
</dbReference>
<dbReference type="Gene3D" id="3.30.1340.30">
    <property type="match status" value="1"/>
</dbReference>
<proteinExistence type="predicted"/>
<dbReference type="Gene3D" id="3.40.1520.20">
    <property type="match status" value="1"/>
</dbReference>
<sequence length="361" mass="35478">MPWLLGLVLIPALLALLATVTPFGKRDEVESDLALKSQNALAAAGISGADVRMDGVVANVSGVPAGQIDAARGAVESVDGVWSASVAGGPAGDTAGTDSTGPNASSAPASSANPVPPAPGVPMKADLKDGSVVLSGAVPDEAARAALVASATQAAGGRPVVDQLTVTPGATLPLPAAELGKAVGILGTAPGDRGVSWDGDTVTLSGSVPTEQDKAAAEQAATAMAGGAKIDNKLTVAAPPVDKAAVQQQINALIAAQPITFQPNSATLTPAGENTVQQIAPLLKGVSIEVGGHIADAPGNDSVDGQQLSDQRAATVQSRLAQLGVAADRITAKGYGSTKPVAPNNTAAGQAANRRVEIVVL</sequence>
<dbReference type="InterPro" id="IPR007055">
    <property type="entry name" value="BON_dom"/>
</dbReference>
<dbReference type="Gene3D" id="3.30.1330.60">
    <property type="entry name" value="OmpA-like domain"/>
    <property type="match status" value="1"/>
</dbReference>
<keyword evidence="1" id="KW-0472">Membrane</keyword>